<evidence type="ECO:0000313" key="1">
    <source>
        <dbReference type="EMBL" id="PWG18272.1"/>
    </source>
</evidence>
<evidence type="ECO:0000313" key="2">
    <source>
        <dbReference type="Proteomes" id="UP000245293"/>
    </source>
</evidence>
<proteinExistence type="predicted"/>
<name>A0A2V1PB87_9RHOB</name>
<dbReference type="AlphaFoldDB" id="A0A2V1PB87"/>
<comment type="caution">
    <text evidence="1">The sequence shown here is derived from an EMBL/GenBank/DDBJ whole genome shotgun (WGS) entry which is preliminary data.</text>
</comment>
<dbReference type="RefSeq" id="WP_109386498.1">
    <property type="nucleotide sequence ID" value="NZ_QETF01000002.1"/>
</dbReference>
<dbReference type="Proteomes" id="UP000245293">
    <property type="component" value="Unassembled WGS sequence"/>
</dbReference>
<organism evidence="1 2">
    <name type="scientific">Salibaculum griseiflavum</name>
    <dbReference type="NCBI Taxonomy" id="1914409"/>
    <lineage>
        <taxon>Bacteria</taxon>
        <taxon>Pseudomonadati</taxon>
        <taxon>Pseudomonadota</taxon>
        <taxon>Alphaproteobacteria</taxon>
        <taxon>Rhodobacterales</taxon>
        <taxon>Roseobacteraceae</taxon>
        <taxon>Salibaculum</taxon>
    </lineage>
</organism>
<keyword evidence="2" id="KW-1185">Reference proteome</keyword>
<dbReference type="Pfam" id="PF11367">
    <property type="entry name" value="Tail_completion_gp17"/>
    <property type="match status" value="1"/>
</dbReference>
<reference evidence="2" key="1">
    <citation type="submission" date="2018-05" db="EMBL/GenBank/DDBJ databases">
        <authorList>
            <person name="Du Z."/>
            <person name="Wang X."/>
        </authorList>
    </citation>
    <scope>NUCLEOTIDE SEQUENCE [LARGE SCALE GENOMIC DNA]</scope>
    <source>
        <strain evidence="2">WDS4C29</strain>
    </source>
</reference>
<sequence length="136" mass="14211">MSYAISAALQTAIYQALSADADVTALVGTDIYDALPAGTVPSLYIALGPEKASDASDQTGRGARHDFTVSVVTDSAGFASAKAVAAAVSDALVDAPLMLSRGRLVSLRFHRAKAVRVSPGDERRIDLTFRARVDDD</sequence>
<dbReference type="InterPro" id="IPR053745">
    <property type="entry name" value="Viral_Tail_Comp_sf"/>
</dbReference>
<gene>
    <name evidence="1" type="ORF">DFK10_03215</name>
</gene>
<accession>A0A2V1PB87</accession>
<dbReference type="InterPro" id="IPR021508">
    <property type="entry name" value="Gp17-like"/>
</dbReference>
<dbReference type="Gene3D" id="3.30.2000.30">
    <property type="match status" value="1"/>
</dbReference>
<dbReference type="EMBL" id="QETF01000002">
    <property type="protein sequence ID" value="PWG18272.1"/>
    <property type="molecule type" value="Genomic_DNA"/>
</dbReference>
<dbReference type="OrthoDB" id="7644395at2"/>
<protein>
    <submittedName>
        <fullName evidence="1">DUF3168 domain-containing protein</fullName>
    </submittedName>
</protein>